<keyword evidence="6" id="KW-0804">Transcription</keyword>
<dbReference type="GO" id="GO:1900376">
    <property type="term" value="P:regulation of secondary metabolite biosynthetic process"/>
    <property type="evidence" value="ECO:0007669"/>
    <property type="project" value="TreeGrafter"/>
</dbReference>
<dbReference type="GO" id="GO:0045892">
    <property type="term" value="P:negative regulation of DNA-templated transcription"/>
    <property type="evidence" value="ECO:0007669"/>
    <property type="project" value="TreeGrafter"/>
</dbReference>
<keyword evidence="4" id="KW-0805">Transcription regulation</keyword>
<reference evidence="7" key="1">
    <citation type="submission" date="2020-05" db="EMBL/GenBank/DDBJ databases">
        <authorList>
            <person name="Chiriac C."/>
            <person name="Salcher M."/>
            <person name="Ghai R."/>
            <person name="Kavagutti S V."/>
        </authorList>
    </citation>
    <scope>NUCLEOTIDE SEQUENCE</scope>
</reference>
<keyword evidence="2" id="KW-0678">Repressor</keyword>
<accession>A0A6J6UL11</accession>
<dbReference type="EMBL" id="CAEZYW010000345">
    <property type="protein sequence ID" value="CAB4759874.1"/>
    <property type="molecule type" value="Genomic_DNA"/>
</dbReference>
<evidence type="ECO:0000256" key="6">
    <source>
        <dbReference type="ARBA" id="ARBA00023163"/>
    </source>
</evidence>
<sequence length="148" mass="16493">MIVDWDRRLREHGFRITPQRQLVLEAVERLRHGTPEEILVEVQRTASGVNLSTVYRTLEVLEDVGLVTHAHIGHGAPTYHAVDEHMHIHLVCDRCSKVMSVPAETAAEFVGGLKAEHGFVTDISHVSIHGWCVACIEASRSDLDESAQ</sequence>
<gene>
    <name evidence="7" type="ORF">UFOPK2786_01778</name>
</gene>
<organism evidence="7">
    <name type="scientific">freshwater metagenome</name>
    <dbReference type="NCBI Taxonomy" id="449393"/>
    <lineage>
        <taxon>unclassified sequences</taxon>
        <taxon>metagenomes</taxon>
        <taxon>ecological metagenomes</taxon>
    </lineage>
</organism>
<proteinExistence type="inferred from homology"/>
<dbReference type="SUPFAM" id="SSF46785">
    <property type="entry name" value="Winged helix' DNA-binding domain"/>
    <property type="match status" value="1"/>
</dbReference>
<dbReference type="InterPro" id="IPR002481">
    <property type="entry name" value="FUR"/>
</dbReference>
<evidence type="ECO:0000256" key="5">
    <source>
        <dbReference type="ARBA" id="ARBA00023125"/>
    </source>
</evidence>
<dbReference type="AlphaFoldDB" id="A0A6J6UL11"/>
<evidence type="ECO:0000256" key="3">
    <source>
        <dbReference type="ARBA" id="ARBA00022833"/>
    </source>
</evidence>
<dbReference type="CDD" id="cd07153">
    <property type="entry name" value="Fur_like"/>
    <property type="match status" value="1"/>
</dbReference>
<evidence type="ECO:0000313" key="7">
    <source>
        <dbReference type="EMBL" id="CAB4759874.1"/>
    </source>
</evidence>
<dbReference type="InterPro" id="IPR043135">
    <property type="entry name" value="Fur_C"/>
</dbReference>
<keyword evidence="5" id="KW-0238">DNA-binding</keyword>
<evidence type="ECO:0000256" key="4">
    <source>
        <dbReference type="ARBA" id="ARBA00023015"/>
    </source>
</evidence>
<dbReference type="PANTHER" id="PTHR33202">
    <property type="entry name" value="ZINC UPTAKE REGULATION PROTEIN"/>
    <property type="match status" value="1"/>
</dbReference>
<keyword evidence="3" id="KW-0862">Zinc</keyword>
<dbReference type="PANTHER" id="PTHR33202:SF7">
    <property type="entry name" value="FERRIC UPTAKE REGULATION PROTEIN"/>
    <property type="match status" value="1"/>
</dbReference>
<dbReference type="Pfam" id="PF01475">
    <property type="entry name" value="FUR"/>
    <property type="match status" value="1"/>
</dbReference>
<evidence type="ECO:0000256" key="2">
    <source>
        <dbReference type="ARBA" id="ARBA00022491"/>
    </source>
</evidence>
<comment type="similarity">
    <text evidence="1">Belongs to the Fur family.</text>
</comment>
<protein>
    <submittedName>
        <fullName evidence="7">Unannotated protein</fullName>
    </submittedName>
</protein>
<dbReference type="GO" id="GO:0000976">
    <property type="term" value="F:transcription cis-regulatory region binding"/>
    <property type="evidence" value="ECO:0007669"/>
    <property type="project" value="TreeGrafter"/>
</dbReference>
<name>A0A6J6UL11_9ZZZZ</name>
<dbReference type="Gene3D" id="3.30.1490.190">
    <property type="match status" value="1"/>
</dbReference>
<dbReference type="InterPro" id="IPR036388">
    <property type="entry name" value="WH-like_DNA-bd_sf"/>
</dbReference>
<dbReference type="InterPro" id="IPR036390">
    <property type="entry name" value="WH_DNA-bd_sf"/>
</dbReference>
<dbReference type="Gene3D" id="1.10.10.10">
    <property type="entry name" value="Winged helix-like DNA-binding domain superfamily/Winged helix DNA-binding domain"/>
    <property type="match status" value="1"/>
</dbReference>
<evidence type="ECO:0000256" key="1">
    <source>
        <dbReference type="ARBA" id="ARBA00007957"/>
    </source>
</evidence>
<dbReference type="GO" id="GO:0003700">
    <property type="term" value="F:DNA-binding transcription factor activity"/>
    <property type="evidence" value="ECO:0007669"/>
    <property type="project" value="InterPro"/>
</dbReference>
<dbReference type="GO" id="GO:0008270">
    <property type="term" value="F:zinc ion binding"/>
    <property type="evidence" value="ECO:0007669"/>
    <property type="project" value="TreeGrafter"/>
</dbReference>